<dbReference type="EMBL" id="BFAD01000004">
    <property type="protein sequence ID" value="GBE82233.1"/>
    <property type="molecule type" value="Genomic_DNA"/>
</dbReference>
<dbReference type="Proteomes" id="UP000287166">
    <property type="component" value="Unassembled WGS sequence"/>
</dbReference>
<proteinExistence type="predicted"/>
<dbReference type="InParanoid" id="A0A401GJ95"/>
<evidence type="ECO:0000313" key="2">
    <source>
        <dbReference type="Proteomes" id="UP000287166"/>
    </source>
</evidence>
<organism evidence="1 2">
    <name type="scientific">Sparassis crispa</name>
    <dbReference type="NCBI Taxonomy" id="139825"/>
    <lineage>
        <taxon>Eukaryota</taxon>
        <taxon>Fungi</taxon>
        <taxon>Dikarya</taxon>
        <taxon>Basidiomycota</taxon>
        <taxon>Agaricomycotina</taxon>
        <taxon>Agaricomycetes</taxon>
        <taxon>Polyporales</taxon>
        <taxon>Sparassidaceae</taxon>
        <taxon>Sparassis</taxon>
    </lineage>
</organism>
<evidence type="ECO:0000313" key="1">
    <source>
        <dbReference type="EMBL" id="GBE82233.1"/>
    </source>
</evidence>
<name>A0A401GJ95_9APHY</name>
<keyword evidence="2" id="KW-1185">Reference proteome</keyword>
<dbReference type="GeneID" id="38779150"/>
<dbReference type="AlphaFoldDB" id="A0A401GJ95"/>
<reference evidence="1 2" key="1">
    <citation type="journal article" date="2018" name="Sci. Rep.">
        <title>Genome sequence of the cauliflower mushroom Sparassis crispa (Hanabiratake) and its association with beneficial usage.</title>
        <authorList>
            <person name="Kiyama R."/>
            <person name="Furutani Y."/>
            <person name="Kawaguchi K."/>
            <person name="Nakanishi T."/>
        </authorList>
    </citation>
    <scope>NUCLEOTIDE SEQUENCE [LARGE SCALE GENOMIC DNA]</scope>
</reference>
<accession>A0A401GJ95</accession>
<dbReference type="RefSeq" id="XP_027613146.1">
    <property type="nucleotide sequence ID" value="XM_027757345.1"/>
</dbReference>
<sequence length="127" mass="14070">MLLDRMGHALEKPWNEAKQRLGAAEAGTTLRAFLIKNMKVRLFTNNRISEPTYGEWQPSDISPWVEVETDTDTSAGSSSVHVLGQHGSSNPLTFDTLVCMCNYVPTMRPATLTLMDVGECVEVIDNL</sequence>
<protein>
    <submittedName>
        <fullName evidence="1">Uncharacterized protein</fullName>
    </submittedName>
</protein>
<comment type="caution">
    <text evidence="1">The sequence shown here is derived from an EMBL/GenBank/DDBJ whole genome shotgun (WGS) entry which is preliminary data.</text>
</comment>
<gene>
    <name evidence="1" type="ORF">SCP_0406160</name>
</gene>